<reference evidence="3" key="3">
    <citation type="submission" date="2022-01" db="EMBL/GenBank/DDBJ databases">
        <authorList>
            <person name="Rubenstein D.R."/>
        </authorList>
    </citation>
    <scope>NUCLEOTIDE SEQUENCE</scope>
    <source>
        <strain evidence="3">SS15</strain>
        <tissue evidence="3">Liver</tissue>
    </source>
</reference>
<dbReference type="InterPro" id="IPR008909">
    <property type="entry name" value="DALR_anticod-bd"/>
</dbReference>
<name>A0A835P185_9PASS</name>
<dbReference type="GO" id="GO:0006420">
    <property type="term" value="P:arginyl-tRNA aminoacylation"/>
    <property type="evidence" value="ECO:0007669"/>
    <property type="project" value="InterPro"/>
</dbReference>
<comment type="caution">
    <text evidence="2">The sequence shown here is derived from an EMBL/GenBank/DDBJ whole genome shotgun (WGS) entry which is preliminary data.</text>
</comment>
<proteinExistence type="predicted"/>
<protein>
    <recommendedName>
        <fullName evidence="1">DALR anticodon binding domain-containing protein</fullName>
    </recommendedName>
</protein>
<dbReference type="EMBL" id="JADDUC020000015">
    <property type="protein sequence ID" value="KAI1234518.1"/>
    <property type="molecule type" value="Genomic_DNA"/>
</dbReference>
<evidence type="ECO:0000313" key="4">
    <source>
        <dbReference type="Proteomes" id="UP000618051"/>
    </source>
</evidence>
<dbReference type="Proteomes" id="UP000618051">
    <property type="component" value="Unassembled WGS sequence"/>
</dbReference>
<dbReference type="GO" id="GO:0005524">
    <property type="term" value="F:ATP binding"/>
    <property type="evidence" value="ECO:0007669"/>
    <property type="project" value="InterPro"/>
</dbReference>
<dbReference type="EMBL" id="JADDUC010000016">
    <property type="protein sequence ID" value="KAG0127251.1"/>
    <property type="molecule type" value="Genomic_DNA"/>
</dbReference>
<dbReference type="Gene3D" id="1.10.730.10">
    <property type="entry name" value="Isoleucyl-tRNA Synthetase, Domain 1"/>
    <property type="match status" value="1"/>
</dbReference>
<dbReference type="SMART" id="SM00836">
    <property type="entry name" value="DALR_1"/>
    <property type="match status" value="1"/>
</dbReference>
<keyword evidence="4" id="KW-1185">Reference proteome</keyword>
<gene>
    <name evidence="3" type="ORF">IHE44_0003573</name>
    <name evidence="2" type="ORF">IHE44_003200</name>
</gene>
<dbReference type="PANTHER" id="PTHR16043:SF1">
    <property type="entry name" value="DALR ANTICODON-BINDING DOMAIN-CONTAINING PROTEIN 3"/>
    <property type="match status" value="1"/>
</dbReference>
<dbReference type="GO" id="GO:0106217">
    <property type="term" value="P:tRNA C3-cytosine methylation"/>
    <property type="evidence" value="ECO:0007669"/>
    <property type="project" value="TreeGrafter"/>
</dbReference>
<sequence length="645" mass="70367">MDMDEGRPGVAATLRALNGALGRPAALWVKESGARNLRHRDFLAPRAALSAAFPGGQGWRSPVHVQPRPLLALRPQVPPEAVSAVLSLRGPAVLPLRVCRQTPAGLVVQVRRPEAFQRLLGPLPDPASPAAGARTDCVVLHCPALRSPAALRLRHLRSVLVADHLAQLLRAQGVSVRLVPALSEERSWDVLRKLRIYWPSGSCVSSLTDAVSALKVALGRCPCAAACEQGPGTAEGVICKVHLKSFVEQQGLLGYDPNLDVLLGEPHIYNSSGVAVGSGLNLGQTQWCGVENPMSHCVSLHLSVTEGTLQSLAELQEAVLQCPVSDPIAPPASRFPSVLPFCQAKGQSSSCSIVHVVNCEEEFQLQQLDVLWRILDPGAHTALQKHLICGPVKVTNPSSPIGADQYFQLRKHQMYEASVIKYGELAQDEAWTEVIDTLTVAAIRFELLSTAHRSQITLDLENNSISTKGTKSGAFVMYNCARLATLFNAFQQAVKQGEHQPHHPPRRPLLEPQGLLWAQQSPCFPGTYPPLPPVSELNFSCLREEGEWLLLFNYLLPFPEVLQQAAQLPPSSKGIRITANTETVCKFLIQLSMDFSSYYNRVHILGEPFPHLFDQMFARLQMLGAVRDVFHSALATLHLPPLSQI</sequence>
<dbReference type="GO" id="GO:0000049">
    <property type="term" value="F:tRNA binding"/>
    <property type="evidence" value="ECO:0007669"/>
    <property type="project" value="TreeGrafter"/>
</dbReference>
<dbReference type="InterPro" id="IPR037380">
    <property type="entry name" value="DALRD3"/>
</dbReference>
<dbReference type="InterPro" id="IPR009080">
    <property type="entry name" value="tRNAsynth_Ia_anticodon-bd"/>
</dbReference>
<reference evidence="2" key="1">
    <citation type="submission" date="2020-10" db="EMBL/GenBank/DDBJ databases">
        <title>Feather gene expression reveals the developmental basis of iridescence in African starlings.</title>
        <authorList>
            <person name="Rubenstein D.R."/>
        </authorList>
    </citation>
    <scope>NUCLEOTIDE SEQUENCE</scope>
    <source>
        <strain evidence="2">SS15</strain>
        <tissue evidence="2">Liver</tissue>
    </source>
</reference>
<dbReference type="OrthoDB" id="9990834at2759"/>
<organism evidence="2">
    <name type="scientific">Lamprotornis superbus</name>
    <dbReference type="NCBI Taxonomy" id="245042"/>
    <lineage>
        <taxon>Eukaryota</taxon>
        <taxon>Metazoa</taxon>
        <taxon>Chordata</taxon>
        <taxon>Craniata</taxon>
        <taxon>Vertebrata</taxon>
        <taxon>Euteleostomi</taxon>
        <taxon>Archelosauria</taxon>
        <taxon>Archosauria</taxon>
        <taxon>Dinosauria</taxon>
        <taxon>Saurischia</taxon>
        <taxon>Theropoda</taxon>
        <taxon>Coelurosauria</taxon>
        <taxon>Aves</taxon>
        <taxon>Neognathae</taxon>
        <taxon>Neoaves</taxon>
        <taxon>Telluraves</taxon>
        <taxon>Australaves</taxon>
        <taxon>Passeriformes</taxon>
        <taxon>Sturnidae</taxon>
        <taxon>Lamprotornis</taxon>
    </lineage>
</organism>
<evidence type="ECO:0000313" key="3">
    <source>
        <dbReference type="EMBL" id="KAI1234518.1"/>
    </source>
</evidence>
<evidence type="ECO:0000313" key="2">
    <source>
        <dbReference type="EMBL" id="KAG0127251.1"/>
    </source>
</evidence>
<dbReference type="AlphaFoldDB" id="A0A835P185"/>
<evidence type="ECO:0000259" key="1">
    <source>
        <dbReference type="SMART" id="SM00836"/>
    </source>
</evidence>
<dbReference type="SUPFAM" id="SSF47323">
    <property type="entry name" value="Anticodon-binding domain of a subclass of class I aminoacyl-tRNA synthetases"/>
    <property type="match status" value="1"/>
</dbReference>
<accession>A0A835P185</accession>
<feature type="domain" description="DALR anticodon binding" evidence="1">
    <location>
        <begin position="476"/>
        <end position="645"/>
    </location>
</feature>
<dbReference type="GO" id="GO:0004814">
    <property type="term" value="F:arginine-tRNA ligase activity"/>
    <property type="evidence" value="ECO:0007669"/>
    <property type="project" value="InterPro"/>
</dbReference>
<dbReference type="Pfam" id="PF05746">
    <property type="entry name" value="DALR_1"/>
    <property type="match status" value="1"/>
</dbReference>
<reference evidence="3 4" key="2">
    <citation type="journal article" date="2021" name="J. Hered.">
        <title>Feather Gene Expression Elucidates the Developmental Basis of Plumage Iridescence in African Starlings.</title>
        <authorList>
            <person name="Rubenstein D.R."/>
            <person name="Corvelo A."/>
            <person name="MacManes M.D."/>
            <person name="Maia R."/>
            <person name="Narzisi G."/>
            <person name="Rousaki A."/>
            <person name="Vandenabeele P."/>
            <person name="Shawkey M.D."/>
            <person name="Solomon J."/>
        </authorList>
    </citation>
    <scope>NUCLEOTIDE SEQUENCE [LARGE SCALE GENOMIC DNA]</scope>
    <source>
        <strain evidence="3">SS15</strain>
    </source>
</reference>
<dbReference type="PANTHER" id="PTHR16043">
    <property type="entry name" value="DALRD3 PROTEIN"/>
    <property type="match status" value="1"/>
</dbReference>